<keyword evidence="2" id="KW-1185">Reference proteome</keyword>
<name>A0ACB6Z2M4_THEGA</name>
<comment type="caution">
    <text evidence="1">The sequence shown here is derived from an EMBL/GenBank/DDBJ whole genome shotgun (WGS) entry which is preliminary data.</text>
</comment>
<reference evidence="1" key="2">
    <citation type="journal article" date="2020" name="Nat. Commun.">
        <title>Large-scale genome sequencing of mycorrhizal fungi provides insights into the early evolution of symbiotic traits.</title>
        <authorList>
            <person name="Miyauchi S."/>
            <person name="Kiss E."/>
            <person name="Kuo A."/>
            <person name="Drula E."/>
            <person name="Kohler A."/>
            <person name="Sanchez-Garcia M."/>
            <person name="Morin E."/>
            <person name="Andreopoulos B."/>
            <person name="Barry K.W."/>
            <person name="Bonito G."/>
            <person name="Buee M."/>
            <person name="Carver A."/>
            <person name="Chen C."/>
            <person name="Cichocki N."/>
            <person name="Clum A."/>
            <person name="Culley D."/>
            <person name="Crous P.W."/>
            <person name="Fauchery L."/>
            <person name="Girlanda M."/>
            <person name="Hayes R.D."/>
            <person name="Keri Z."/>
            <person name="LaButti K."/>
            <person name="Lipzen A."/>
            <person name="Lombard V."/>
            <person name="Magnuson J."/>
            <person name="Maillard F."/>
            <person name="Murat C."/>
            <person name="Nolan M."/>
            <person name="Ohm R.A."/>
            <person name="Pangilinan J."/>
            <person name="Pereira M.F."/>
            <person name="Perotto S."/>
            <person name="Peter M."/>
            <person name="Pfister S."/>
            <person name="Riley R."/>
            <person name="Sitrit Y."/>
            <person name="Stielow J.B."/>
            <person name="Szollosi G."/>
            <person name="Zifcakova L."/>
            <person name="Stursova M."/>
            <person name="Spatafora J.W."/>
            <person name="Tedersoo L."/>
            <person name="Vaario L.M."/>
            <person name="Yamada A."/>
            <person name="Yan M."/>
            <person name="Wang P."/>
            <person name="Xu J."/>
            <person name="Bruns T."/>
            <person name="Baldrian P."/>
            <person name="Vilgalys R."/>
            <person name="Dunand C."/>
            <person name="Henrissat B."/>
            <person name="Grigoriev I.V."/>
            <person name="Hibbett D."/>
            <person name="Nagy L.G."/>
            <person name="Martin F.M."/>
        </authorList>
    </citation>
    <scope>NUCLEOTIDE SEQUENCE</scope>
    <source>
        <strain evidence="1">P2</strain>
    </source>
</reference>
<dbReference type="EMBL" id="MU118235">
    <property type="protein sequence ID" value="KAF9643381.1"/>
    <property type="molecule type" value="Genomic_DNA"/>
</dbReference>
<sequence>MVNVDRNASADSLLSVDESTPLTTTSNTFPETDSHPNLIVLVPDDEDDIDAPFYLSDGDEEEVEYDAAQLDWLASSATPLSTILVYLYLVSPFLGLGAMFIPDINALRPWMIAAVCAFAVLSTFARYVWYLLARYLRKINLEDIVADAFAKGRTKERLRIKLRMAVRVGDWILKVLLAALFLRVSVSLILPLTPEGDLLSSRFFWTAILLLGVLPFSTAYSLASKRAVVPTILSVITYVAWFVCTTHSHGKGTLEASASWTAMGSLWDGISTAAFIFTASSTVSLYSSLKAGHLNHKHKTKTYQSFRTLLIVSAITSFALILPLAFFSSAPFSPDNAKKFPRLLRAILHVSTLVLTLPQVLIKIPIIPLPFRSRRVTNASVSHLVSAVAVFTLAAATPEFFRVLSNVTLVLTLAGTYLLPAAIHITLHNIRKPLSIILPPQAQSTQNAVEPSSSLNDPLLQRKERLLQRRRLYRRLIWDIGTWILLIPVGGGGLVWAGCRLAGKW</sequence>
<dbReference type="Proteomes" id="UP000886501">
    <property type="component" value="Unassembled WGS sequence"/>
</dbReference>
<reference evidence="1" key="1">
    <citation type="submission" date="2019-10" db="EMBL/GenBank/DDBJ databases">
        <authorList>
            <consortium name="DOE Joint Genome Institute"/>
            <person name="Kuo A."/>
            <person name="Miyauchi S."/>
            <person name="Kiss E."/>
            <person name="Drula E."/>
            <person name="Kohler A."/>
            <person name="Sanchez-Garcia M."/>
            <person name="Andreopoulos B."/>
            <person name="Barry K.W."/>
            <person name="Bonito G."/>
            <person name="Buee M."/>
            <person name="Carver A."/>
            <person name="Chen C."/>
            <person name="Cichocki N."/>
            <person name="Clum A."/>
            <person name="Culley D."/>
            <person name="Crous P.W."/>
            <person name="Fauchery L."/>
            <person name="Girlanda M."/>
            <person name="Hayes R."/>
            <person name="Keri Z."/>
            <person name="Labutti K."/>
            <person name="Lipzen A."/>
            <person name="Lombard V."/>
            <person name="Magnuson J."/>
            <person name="Maillard F."/>
            <person name="Morin E."/>
            <person name="Murat C."/>
            <person name="Nolan M."/>
            <person name="Ohm R."/>
            <person name="Pangilinan J."/>
            <person name="Pereira M."/>
            <person name="Perotto S."/>
            <person name="Peter M."/>
            <person name="Riley R."/>
            <person name="Sitrit Y."/>
            <person name="Stielow B."/>
            <person name="Szollosi G."/>
            <person name="Zifcakova L."/>
            <person name="Stursova M."/>
            <person name="Spatafora J.W."/>
            <person name="Tedersoo L."/>
            <person name="Vaario L.-M."/>
            <person name="Yamada A."/>
            <person name="Yan M."/>
            <person name="Wang P."/>
            <person name="Xu J."/>
            <person name="Bruns T."/>
            <person name="Baldrian P."/>
            <person name="Vilgalys R."/>
            <person name="Henrissat B."/>
            <person name="Grigoriev I.V."/>
            <person name="Hibbett D."/>
            <person name="Nagy L.G."/>
            <person name="Martin F.M."/>
        </authorList>
    </citation>
    <scope>NUCLEOTIDE SEQUENCE</scope>
    <source>
        <strain evidence="1">P2</strain>
    </source>
</reference>
<accession>A0ACB6Z2M4</accession>
<evidence type="ECO:0000313" key="2">
    <source>
        <dbReference type="Proteomes" id="UP000886501"/>
    </source>
</evidence>
<protein>
    <submittedName>
        <fullName evidence="1">Uncharacterized protein</fullName>
    </submittedName>
</protein>
<evidence type="ECO:0000313" key="1">
    <source>
        <dbReference type="EMBL" id="KAF9643381.1"/>
    </source>
</evidence>
<organism evidence="1 2">
    <name type="scientific">Thelephora ganbajun</name>
    <name type="common">Ganba fungus</name>
    <dbReference type="NCBI Taxonomy" id="370292"/>
    <lineage>
        <taxon>Eukaryota</taxon>
        <taxon>Fungi</taxon>
        <taxon>Dikarya</taxon>
        <taxon>Basidiomycota</taxon>
        <taxon>Agaricomycotina</taxon>
        <taxon>Agaricomycetes</taxon>
        <taxon>Thelephorales</taxon>
        <taxon>Thelephoraceae</taxon>
        <taxon>Thelephora</taxon>
    </lineage>
</organism>
<proteinExistence type="predicted"/>
<gene>
    <name evidence="1" type="ORF">BDM02DRAFT_3104499</name>
</gene>